<evidence type="ECO:0000313" key="2">
    <source>
        <dbReference type="Proteomes" id="UP000242287"/>
    </source>
</evidence>
<name>A0A2A9NZ92_9AGAR</name>
<evidence type="ECO:0000313" key="1">
    <source>
        <dbReference type="EMBL" id="PFH53921.1"/>
    </source>
</evidence>
<protein>
    <submittedName>
        <fullName evidence="1">Uncharacterized protein</fullName>
    </submittedName>
</protein>
<feature type="non-terminal residue" evidence="1">
    <location>
        <position position="289"/>
    </location>
</feature>
<dbReference type="OrthoDB" id="2368680at2759"/>
<reference evidence="1 2" key="1">
    <citation type="submission" date="2014-02" db="EMBL/GenBank/DDBJ databases">
        <title>Transposable element dynamics among asymbiotic and ectomycorrhizal Amanita fungi.</title>
        <authorList>
            <consortium name="DOE Joint Genome Institute"/>
            <person name="Hess J."/>
            <person name="Skrede I."/>
            <person name="Wolfe B."/>
            <person name="LaButti K."/>
            <person name="Ohm R.A."/>
            <person name="Grigoriev I.V."/>
            <person name="Pringle A."/>
        </authorList>
    </citation>
    <scope>NUCLEOTIDE SEQUENCE [LARGE SCALE GENOMIC DNA]</scope>
    <source>
        <strain evidence="1 2">SKay4041</strain>
    </source>
</reference>
<gene>
    <name evidence="1" type="ORF">AMATHDRAFT_53581</name>
</gene>
<dbReference type="EMBL" id="KZ301971">
    <property type="protein sequence ID" value="PFH53921.1"/>
    <property type="molecule type" value="Genomic_DNA"/>
</dbReference>
<dbReference type="AlphaFoldDB" id="A0A2A9NZ92"/>
<dbReference type="Proteomes" id="UP000242287">
    <property type="component" value="Unassembled WGS sequence"/>
</dbReference>
<organism evidence="1 2">
    <name type="scientific">Amanita thiersii Skay4041</name>
    <dbReference type="NCBI Taxonomy" id="703135"/>
    <lineage>
        <taxon>Eukaryota</taxon>
        <taxon>Fungi</taxon>
        <taxon>Dikarya</taxon>
        <taxon>Basidiomycota</taxon>
        <taxon>Agaricomycotina</taxon>
        <taxon>Agaricomycetes</taxon>
        <taxon>Agaricomycetidae</taxon>
        <taxon>Agaricales</taxon>
        <taxon>Pluteineae</taxon>
        <taxon>Amanitaceae</taxon>
        <taxon>Amanita</taxon>
    </lineage>
</organism>
<keyword evidence="2" id="KW-1185">Reference proteome</keyword>
<sequence length="289" mass="33372">MTNMWPYLRQRQQEVSTRKTMYSKSFLSKTVKEWYTLSEHLWTSPDHEKQVIIALRWFILTRFYFLISITGTSDPEIRSKHVIVDCKEVVKGEIWAIFVCSVSGKEQYYVLEATCEVIGSQILNEVANRSPQAALRADWSSYISEQTNSSRESDSRTGSLIEHLRWPNREEYDKGISQHWLKRMQNQGAEGAIRVEISRRYIMACIVANSISGQWMSSMEMAQEFKGLASTGVGKQNKKDQVHLFLPEHHHVESVHLTTWQGQPLHGALAVVQTPGREYYILRSNGMQV</sequence>
<dbReference type="STRING" id="703135.A0A2A9NZ92"/>
<proteinExistence type="predicted"/>
<accession>A0A2A9NZ92</accession>